<evidence type="ECO:0000313" key="2">
    <source>
        <dbReference type="Proteomes" id="UP001141806"/>
    </source>
</evidence>
<organism evidence="1 2">
    <name type="scientific">Protea cynaroides</name>
    <dbReference type="NCBI Taxonomy" id="273540"/>
    <lineage>
        <taxon>Eukaryota</taxon>
        <taxon>Viridiplantae</taxon>
        <taxon>Streptophyta</taxon>
        <taxon>Embryophyta</taxon>
        <taxon>Tracheophyta</taxon>
        <taxon>Spermatophyta</taxon>
        <taxon>Magnoliopsida</taxon>
        <taxon>Proteales</taxon>
        <taxon>Proteaceae</taxon>
        <taxon>Protea</taxon>
    </lineage>
</organism>
<proteinExistence type="predicted"/>
<dbReference type="EMBL" id="JAMYWD010000012">
    <property type="protein sequence ID" value="KAJ4954041.1"/>
    <property type="molecule type" value="Genomic_DNA"/>
</dbReference>
<reference evidence="1" key="1">
    <citation type="journal article" date="2023" name="Plant J.">
        <title>The genome of the king protea, Protea cynaroides.</title>
        <authorList>
            <person name="Chang J."/>
            <person name="Duong T.A."/>
            <person name="Schoeman C."/>
            <person name="Ma X."/>
            <person name="Roodt D."/>
            <person name="Barker N."/>
            <person name="Li Z."/>
            <person name="Van de Peer Y."/>
            <person name="Mizrachi E."/>
        </authorList>
    </citation>
    <scope>NUCLEOTIDE SEQUENCE</scope>
    <source>
        <tissue evidence="1">Young leaves</tissue>
    </source>
</reference>
<dbReference type="OrthoDB" id="423607at2759"/>
<dbReference type="AlphaFoldDB" id="A0A9Q0GVV4"/>
<comment type="caution">
    <text evidence="1">The sequence shown here is derived from an EMBL/GenBank/DDBJ whole genome shotgun (WGS) entry which is preliminary data.</text>
</comment>
<evidence type="ECO:0000313" key="1">
    <source>
        <dbReference type="EMBL" id="KAJ4954041.1"/>
    </source>
</evidence>
<accession>A0A9Q0GVV4</accession>
<protein>
    <submittedName>
        <fullName evidence="1">Uncharacterized protein</fullName>
    </submittedName>
</protein>
<keyword evidence="2" id="KW-1185">Reference proteome</keyword>
<gene>
    <name evidence="1" type="ORF">NE237_030873</name>
</gene>
<name>A0A9Q0GVV4_9MAGN</name>
<dbReference type="Proteomes" id="UP001141806">
    <property type="component" value="Unassembled WGS sequence"/>
</dbReference>
<sequence>MDCCGNGLLLVRELQPHGPFFCQTPSQLLFITALVRLQGQPPPMVTRHCWSFWSHLMPAWPLLGPSLIKAIEQGLRKSKTEFDVFFFGKKVINKRDQEGKRSHGILDSWDRFVTEGNLVLHPSLVFFLAGLMIFDFTCCHLITDAAISAIAKTPDLLVCSKLGLA</sequence>